<dbReference type="InterPro" id="IPR015421">
    <property type="entry name" value="PyrdxlP-dep_Trfase_major"/>
</dbReference>
<evidence type="ECO:0000256" key="7">
    <source>
        <dbReference type="ARBA" id="ARBA00023244"/>
    </source>
</evidence>
<dbReference type="InterPro" id="IPR015422">
    <property type="entry name" value="PyrdxlP-dep_Trfase_small"/>
</dbReference>
<protein>
    <recommendedName>
        <fullName evidence="8">Glutamate-1-semialdehyde 2,1-aminomutase</fullName>
        <shortName evidence="8">GSA</shortName>
        <ecNumber evidence="8">5.4.3.8</ecNumber>
    </recommendedName>
    <alternativeName>
        <fullName evidence="8">Glutamate-1-semialdehyde aminotransferase</fullName>
        <shortName evidence="8">GSA-AT</shortName>
    </alternativeName>
</protein>
<comment type="cofactor">
    <cofactor evidence="2 8">
        <name>pyridoxal 5'-phosphate</name>
        <dbReference type="ChEBI" id="CHEBI:597326"/>
    </cofactor>
</comment>
<comment type="catalytic activity">
    <reaction evidence="1 8">
        <text>(S)-4-amino-5-oxopentanoate = 5-aminolevulinate</text>
        <dbReference type="Rhea" id="RHEA:14265"/>
        <dbReference type="ChEBI" id="CHEBI:57501"/>
        <dbReference type="ChEBI" id="CHEBI:356416"/>
        <dbReference type="EC" id="5.4.3.8"/>
    </reaction>
</comment>
<keyword evidence="5 8" id="KW-0663">Pyridoxal phosphate</keyword>
<evidence type="ECO:0000256" key="4">
    <source>
        <dbReference type="ARBA" id="ARBA00008981"/>
    </source>
</evidence>
<dbReference type="Proteomes" id="UP000030014">
    <property type="component" value="Unassembled WGS sequence"/>
</dbReference>
<keyword evidence="7 8" id="KW-0627">Porphyrin biosynthesis</keyword>
<dbReference type="InterPro" id="IPR005814">
    <property type="entry name" value="Aminotrans_3"/>
</dbReference>
<dbReference type="Gene3D" id="3.90.1150.10">
    <property type="entry name" value="Aspartate Aminotransferase, domain 1"/>
    <property type="match status" value="1"/>
</dbReference>
<keyword evidence="8" id="KW-0963">Cytoplasm</keyword>
<dbReference type="GO" id="GO:0042286">
    <property type="term" value="F:glutamate-1-semialdehyde 2,1-aminomutase activity"/>
    <property type="evidence" value="ECO:0007669"/>
    <property type="project" value="UniProtKB-UniRule"/>
</dbReference>
<evidence type="ECO:0000313" key="10">
    <source>
        <dbReference type="Proteomes" id="UP000030014"/>
    </source>
</evidence>
<dbReference type="Pfam" id="PF00202">
    <property type="entry name" value="Aminotran_3"/>
    <property type="match status" value="1"/>
</dbReference>
<dbReference type="PANTHER" id="PTHR43713:SF3">
    <property type="entry name" value="GLUTAMATE-1-SEMIALDEHYDE 2,1-AMINOMUTASE 1, CHLOROPLASTIC-RELATED"/>
    <property type="match status" value="1"/>
</dbReference>
<comment type="pathway">
    <text evidence="3">Porphyrin-containing compound metabolism; protoporphyrin-IX biosynthesis; 5-aminolevulinate from L-glutamyl-tRNA(Glu): step 2/2.</text>
</comment>
<dbReference type="EC" id="5.4.3.8" evidence="8"/>
<dbReference type="PROSITE" id="PS00600">
    <property type="entry name" value="AA_TRANSFER_CLASS_3"/>
    <property type="match status" value="1"/>
</dbReference>
<evidence type="ECO:0000256" key="1">
    <source>
        <dbReference type="ARBA" id="ARBA00001579"/>
    </source>
</evidence>
<comment type="subcellular location">
    <subcellularLocation>
        <location evidence="8">Cytoplasm</location>
    </subcellularLocation>
</comment>
<dbReference type="GO" id="GO:0008483">
    <property type="term" value="F:transaminase activity"/>
    <property type="evidence" value="ECO:0007669"/>
    <property type="project" value="InterPro"/>
</dbReference>
<dbReference type="GO" id="GO:0005737">
    <property type="term" value="C:cytoplasm"/>
    <property type="evidence" value="ECO:0007669"/>
    <property type="project" value="UniProtKB-SubCell"/>
</dbReference>
<dbReference type="GO" id="GO:0006782">
    <property type="term" value="P:protoporphyrinogen IX biosynthetic process"/>
    <property type="evidence" value="ECO:0007669"/>
    <property type="project" value="UniProtKB-UniRule"/>
</dbReference>
<accession>A0A0A0IAK8</accession>
<keyword evidence="6 8" id="KW-0413">Isomerase</keyword>
<comment type="similarity">
    <text evidence="4 8">Belongs to the class-III pyridoxal-phosphate-dependent aminotransferase family. HemL subfamily.</text>
</comment>
<evidence type="ECO:0000313" key="9">
    <source>
        <dbReference type="EMBL" id="KGM97972.1"/>
    </source>
</evidence>
<comment type="caution">
    <text evidence="9">The sequence shown here is derived from an EMBL/GenBank/DDBJ whole genome shotgun (WGS) entry which is preliminary data.</text>
</comment>
<proteinExistence type="inferred from homology"/>
<dbReference type="RefSeq" id="WP_039256556.1">
    <property type="nucleotide sequence ID" value="NZ_JDRY01000059.1"/>
</dbReference>
<dbReference type="HAMAP" id="MF_00375">
    <property type="entry name" value="HemL_aminotrans_3"/>
    <property type="match status" value="1"/>
</dbReference>
<dbReference type="PANTHER" id="PTHR43713">
    <property type="entry name" value="GLUTAMATE-1-SEMIALDEHYDE 2,1-AMINOMUTASE"/>
    <property type="match status" value="1"/>
</dbReference>
<dbReference type="InterPro" id="IPR049704">
    <property type="entry name" value="Aminotrans_3_PPA_site"/>
</dbReference>
<evidence type="ECO:0000256" key="2">
    <source>
        <dbReference type="ARBA" id="ARBA00001933"/>
    </source>
</evidence>
<evidence type="ECO:0000256" key="3">
    <source>
        <dbReference type="ARBA" id="ARBA00004819"/>
    </source>
</evidence>
<evidence type="ECO:0000256" key="5">
    <source>
        <dbReference type="ARBA" id="ARBA00022898"/>
    </source>
</evidence>
<dbReference type="NCBIfam" id="TIGR00713">
    <property type="entry name" value="hemL"/>
    <property type="match status" value="1"/>
</dbReference>
<dbReference type="NCBIfam" id="NF000818">
    <property type="entry name" value="PRK00062.1"/>
    <property type="match status" value="1"/>
</dbReference>
<dbReference type="GO" id="GO:0030170">
    <property type="term" value="F:pyridoxal phosphate binding"/>
    <property type="evidence" value="ECO:0007669"/>
    <property type="project" value="InterPro"/>
</dbReference>
<dbReference type="InterPro" id="IPR004639">
    <property type="entry name" value="4pyrrol_synth_GluAld_NH2Trfase"/>
</dbReference>
<comment type="subunit">
    <text evidence="8">Homodimer.</text>
</comment>
<sequence>MKELNHTKSEAIFKEAIKYIPGGVNSPVRAFGSVGLNPIFIDRAKGSKIYDVDGNEYIDYICSWGPLILGHSNEALFEGIEETLRRGTSYGVPTKIEVEMAKLITEAYSSVDMVRMVNSGTEATMSALRVARGYTGRNKILKFEGCYHGHSDALLVKSGSGTITFGVPTSPGVPEGTVKDTLVCRYNDIEAVRKIFEEQGNEIAAVIVEPVSGNMGVVPGKKEFLQFLRKVTKEYKSVLIFDEVITGFRLAYGGAQEVYGIQADMTCFGKIIGAGLPVGAYGGKREIMECVSPVGPVYQAGTLSGNPLAMHMGYKNLSILKENKDIYDKLEEKAIKLEKGFKENIKSLGIKATVVRFKAMLCLFFAEGSLDNFEDVKKCDTEMYAKYFAEMLKRGIIIAPAQFEALFLSTAHSNEDIEYTIKANYEALKELKQC</sequence>
<dbReference type="UniPathway" id="UPA00251">
    <property type="reaction ID" value="UER00317"/>
</dbReference>
<dbReference type="Gene3D" id="3.40.640.10">
    <property type="entry name" value="Type I PLP-dependent aspartate aminotransferase-like (Major domain)"/>
    <property type="match status" value="1"/>
</dbReference>
<dbReference type="CDD" id="cd00610">
    <property type="entry name" value="OAT_like"/>
    <property type="match status" value="1"/>
</dbReference>
<organism evidence="9 10">
    <name type="scientific">Clostridium botulinum C/D str. DC5</name>
    <dbReference type="NCBI Taxonomy" id="1443128"/>
    <lineage>
        <taxon>Bacteria</taxon>
        <taxon>Bacillati</taxon>
        <taxon>Bacillota</taxon>
        <taxon>Clostridia</taxon>
        <taxon>Eubacteriales</taxon>
        <taxon>Clostridiaceae</taxon>
        <taxon>Clostridium</taxon>
    </lineage>
</organism>
<dbReference type="InterPro" id="IPR015424">
    <property type="entry name" value="PyrdxlP-dep_Trfase"/>
</dbReference>
<evidence type="ECO:0000256" key="8">
    <source>
        <dbReference type="HAMAP-Rule" id="MF_00375"/>
    </source>
</evidence>
<dbReference type="FunFam" id="3.40.640.10:FF:000021">
    <property type="entry name" value="Glutamate-1-semialdehyde 2,1-aminomutase"/>
    <property type="match status" value="1"/>
</dbReference>
<gene>
    <name evidence="8" type="primary">hemL</name>
    <name evidence="9" type="ORF">Z955_11705</name>
</gene>
<evidence type="ECO:0000256" key="6">
    <source>
        <dbReference type="ARBA" id="ARBA00023235"/>
    </source>
</evidence>
<dbReference type="AlphaFoldDB" id="A0A0A0IAK8"/>
<name>A0A0A0IAK8_CLOBO</name>
<reference evidence="9 10" key="1">
    <citation type="submission" date="2014-01" db="EMBL/GenBank/DDBJ databases">
        <title>Plasmidome dynamics in the species complex Clostridium novyi sensu lato converts strains of independent lineages into distinctly different pathogens.</title>
        <authorList>
            <person name="Skarin H."/>
            <person name="Segerman B."/>
        </authorList>
    </citation>
    <scope>NUCLEOTIDE SEQUENCE [LARGE SCALE GENOMIC DNA]</scope>
    <source>
        <strain evidence="9 10">DC5</strain>
    </source>
</reference>
<feature type="modified residue" description="N6-(pyridoxal phosphate)lysine" evidence="8">
    <location>
        <position position="270"/>
    </location>
</feature>
<dbReference type="SUPFAM" id="SSF53383">
    <property type="entry name" value="PLP-dependent transferases"/>
    <property type="match status" value="1"/>
</dbReference>
<dbReference type="EMBL" id="JDRY01000059">
    <property type="protein sequence ID" value="KGM97972.1"/>
    <property type="molecule type" value="Genomic_DNA"/>
</dbReference>